<keyword evidence="2" id="KW-1185">Reference proteome</keyword>
<protein>
    <submittedName>
        <fullName evidence="1">Otu domain-containing protein at3g57810</fullName>
    </submittedName>
</protein>
<dbReference type="OrthoDB" id="409956at2759"/>
<reference evidence="1" key="1">
    <citation type="submission" date="2020-07" db="EMBL/GenBank/DDBJ databases">
        <title>Ethylene signaling mediates host invasion by parasitic plants.</title>
        <authorList>
            <person name="Yoshida S."/>
        </authorList>
    </citation>
    <scope>NUCLEOTIDE SEQUENCE</scope>
    <source>
        <strain evidence="1">Okayama</strain>
    </source>
</reference>
<dbReference type="Gene3D" id="3.90.70.80">
    <property type="match status" value="1"/>
</dbReference>
<dbReference type="EMBL" id="BMAC01001318">
    <property type="protein sequence ID" value="GFQ06820.1"/>
    <property type="molecule type" value="Genomic_DNA"/>
</dbReference>
<dbReference type="AlphaFoldDB" id="A0A830D6B5"/>
<comment type="caution">
    <text evidence="1">The sequence shown here is derived from an EMBL/GenBank/DDBJ whole genome shotgun (WGS) entry which is preliminary data.</text>
</comment>
<evidence type="ECO:0000313" key="2">
    <source>
        <dbReference type="Proteomes" id="UP000653305"/>
    </source>
</evidence>
<organism evidence="1 2">
    <name type="scientific">Phtheirospermum japonicum</name>
    <dbReference type="NCBI Taxonomy" id="374723"/>
    <lineage>
        <taxon>Eukaryota</taxon>
        <taxon>Viridiplantae</taxon>
        <taxon>Streptophyta</taxon>
        <taxon>Embryophyta</taxon>
        <taxon>Tracheophyta</taxon>
        <taxon>Spermatophyta</taxon>
        <taxon>Magnoliopsida</taxon>
        <taxon>eudicotyledons</taxon>
        <taxon>Gunneridae</taxon>
        <taxon>Pentapetalae</taxon>
        <taxon>asterids</taxon>
        <taxon>lamiids</taxon>
        <taxon>Lamiales</taxon>
        <taxon>Orobanchaceae</taxon>
        <taxon>Orobanchaceae incertae sedis</taxon>
        <taxon>Phtheirospermum</taxon>
    </lineage>
</organism>
<evidence type="ECO:0000313" key="1">
    <source>
        <dbReference type="EMBL" id="GFQ06820.1"/>
    </source>
</evidence>
<name>A0A830D6B5_9LAMI</name>
<proteinExistence type="predicted"/>
<gene>
    <name evidence="1" type="ORF">PHJA_002826000</name>
</gene>
<dbReference type="Proteomes" id="UP000653305">
    <property type="component" value="Unassembled WGS sequence"/>
</dbReference>
<sequence length="116" mass="13748">MGKKLLMKNRQRELADEFKSSSLWKKKFDVYVKRIQQPYAWGGEPELLMCVHIVLRRDDENSIDVLFHGYGHYDILESLSGSRRERKHIQCKKLNRMFEPWPCLVQVSAYNFVVSG</sequence>
<accession>A0A830D6B5</accession>